<dbReference type="Gene3D" id="3.90.1720.10">
    <property type="entry name" value="endopeptidase domain like (from Nostoc punctiforme)"/>
    <property type="match status" value="1"/>
</dbReference>
<dbReference type="Pfam" id="PF05257">
    <property type="entry name" value="CHAP"/>
    <property type="match status" value="1"/>
</dbReference>
<dbReference type="InterPro" id="IPR038765">
    <property type="entry name" value="Papain-like_cys_pep_sf"/>
</dbReference>
<keyword evidence="1" id="KW-0732">Signal</keyword>
<gene>
    <name evidence="3" type="ORF">HZF05_08995</name>
</gene>
<evidence type="ECO:0000259" key="2">
    <source>
        <dbReference type="PROSITE" id="PS50911"/>
    </source>
</evidence>
<proteinExistence type="predicted"/>
<dbReference type="PROSITE" id="PS50911">
    <property type="entry name" value="CHAP"/>
    <property type="match status" value="1"/>
</dbReference>
<dbReference type="SUPFAM" id="SSF54001">
    <property type="entry name" value="Cysteine proteinases"/>
    <property type="match status" value="1"/>
</dbReference>
<comment type="caution">
    <text evidence="3">The sequence shown here is derived from an EMBL/GenBank/DDBJ whole genome shotgun (WGS) entry which is preliminary data.</text>
</comment>
<evidence type="ECO:0000313" key="3">
    <source>
        <dbReference type="EMBL" id="MBA2934236.1"/>
    </source>
</evidence>
<protein>
    <submittedName>
        <fullName evidence="3">CHAP domain-containing protein</fullName>
    </submittedName>
</protein>
<reference evidence="3 4" key="1">
    <citation type="submission" date="2020-07" db="EMBL/GenBank/DDBJ databases">
        <authorList>
            <person name="Sun Q."/>
        </authorList>
    </citation>
    <scope>NUCLEOTIDE SEQUENCE [LARGE SCALE GENOMIC DNA]</scope>
    <source>
        <strain evidence="3 4">CGMCC 1.13654</strain>
    </source>
</reference>
<dbReference type="InterPro" id="IPR007921">
    <property type="entry name" value="CHAP_dom"/>
</dbReference>
<organism evidence="3 4">
    <name type="scientific">Sphingomonas chungangi</name>
    <dbReference type="NCBI Taxonomy" id="2683589"/>
    <lineage>
        <taxon>Bacteria</taxon>
        <taxon>Pseudomonadati</taxon>
        <taxon>Pseudomonadota</taxon>
        <taxon>Alphaproteobacteria</taxon>
        <taxon>Sphingomonadales</taxon>
        <taxon>Sphingomonadaceae</taxon>
        <taxon>Sphingomonas</taxon>
    </lineage>
</organism>
<name>A0A838L7W4_9SPHN</name>
<dbReference type="AlphaFoldDB" id="A0A838L7W4"/>
<feature type="domain" description="Peptidase C51" evidence="2">
    <location>
        <begin position="8"/>
        <end position="129"/>
    </location>
</feature>
<feature type="signal peptide" evidence="1">
    <location>
        <begin position="1"/>
        <end position="26"/>
    </location>
</feature>
<accession>A0A838L7W4</accession>
<keyword evidence="4" id="KW-1185">Reference proteome</keyword>
<sequence length="193" mass="20204">MLKRSKIALCSIALAMSAIVSSPADAQGTFWQCATFARMFSGIQLFGAAAGWWNQAVGKYGRGDAPKEGAVLVFKSIGSMRSGHVATVSQIVSDRIIKVTHANWSTPGKVENDVEVMDVSANNDWSRVRVWFKSLGGLGTSSYPVYGFIYNGKGKAAATTTAEASAPSADAILKAAADTKAARAKSPLAALIG</sequence>
<dbReference type="EMBL" id="JACEIB010000006">
    <property type="protein sequence ID" value="MBA2934236.1"/>
    <property type="molecule type" value="Genomic_DNA"/>
</dbReference>
<dbReference type="Proteomes" id="UP000570166">
    <property type="component" value="Unassembled WGS sequence"/>
</dbReference>
<evidence type="ECO:0000256" key="1">
    <source>
        <dbReference type="SAM" id="SignalP"/>
    </source>
</evidence>
<evidence type="ECO:0000313" key="4">
    <source>
        <dbReference type="Proteomes" id="UP000570166"/>
    </source>
</evidence>
<feature type="chain" id="PRO_5032547358" evidence="1">
    <location>
        <begin position="27"/>
        <end position="193"/>
    </location>
</feature>